<gene>
    <name evidence="1" type="ORF">EVAR_718_1</name>
</gene>
<reference evidence="1 2" key="1">
    <citation type="journal article" date="2019" name="Commun. Biol.">
        <title>The bagworm genome reveals a unique fibroin gene that provides high tensile strength.</title>
        <authorList>
            <person name="Kono N."/>
            <person name="Nakamura H."/>
            <person name="Ohtoshi R."/>
            <person name="Tomita M."/>
            <person name="Numata K."/>
            <person name="Arakawa K."/>
        </authorList>
    </citation>
    <scope>NUCLEOTIDE SEQUENCE [LARGE SCALE GENOMIC DNA]</scope>
</reference>
<organism evidence="1 2">
    <name type="scientific">Eumeta variegata</name>
    <name type="common">Bagworm moth</name>
    <name type="synonym">Eumeta japonica</name>
    <dbReference type="NCBI Taxonomy" id="151549"/>
    <lineage>
        <taxon>Eukaryota</taxon>
        <taxon>Metazoa</taxon>
        <taxon>Ecdysozoa</taxon>
        <taxon>Arthropoda</taxon>
        <taxon>Hexapoda</taxon>
        <taxon>Insecta</taxon>
        <taxon>Pterygota</taxon>
        <taxon>Neoptera</taxon>
        <taxon>Endopterygota</taxon>
        <taxon>Lepidoptera</taxon>
        <taxon>Glossata</taxon>
        <taxon>Ditrysia</taxon>
        <taxon>Tineoidea</taxon>
        <taxon>Psychidae</taxon>
        <taxon>Oiketicinae</taxon>
        <taxon>Eumeta</taxon>
    </lineage>
</organism>
<protein>
    <submittedName>
        <fullName evidence="1">Uncharacterized protein</fullName>
    </submittedName>
</protein>
<keyword evidence="2" id="KW-1185">Reference proteome</keyword>
<comment type="caution">
    <text evidence="1">The sequence shown here is derived from an EMBL/GenBank/DDBJ whole genome shotgun (WGS) entry which is preliminary data.</text>
</comment>
<dbReference type="Proteomes" id="UP000299102">
    <property type="component" value="Unassembled WGS sequence"/>
</dbReference>
<evidence type="ECO:0000313" key="1">
    <source>
        <dbReference type="EMBL" id="GBO99566.1"/>
    </source>
</evidence>
<name>A0A4C1SDX7_EUMVA</name>
<dbReference type="AlphaFoldDB" id="A0A4C1SDX7"/>
<evidence type="ECO:0000313" key="2">
    <source>
        <dbReference type="Proteomes" id="UP000299102"/>
    </source>
</evidence>
<dbReference type="EMBL" id="BGZK01000003">
    <property type="protein sequence ID" value="GBO99566.1"/>
    <property type="molecule type" value="Genomic_DNA"/>
</dbReference>
<accession>A0A4C1SDX7</accession>
<sequence length="72" mass="7594">MRAAHAAAVSFMEVIAIPAPSGDVQTCLGRAPPLNVLSSIKTSLPDRISGRDVSSSMSICSIRQERERAEGP</sequence>
<proteinExistence type="predicted"/>